<gene>
    <name evidence="7" type="ORF">KSF_071540</name>
</gene>
<dbReference type="Pfam" id="PF02817">
    <property type="entry name" value="E3_binding"/>
    <property type="match status" value="1"/>
</dbReference>
<dbReference type="Gene3D" id="2.40.50.100">
    <property type="match status" value="1"/>
</dbReference>
<dbReference type="InterPro" id="IPR003016">
    <property type="entry name" value="2-oxoA_DH_lipoyl-BS"/>
</dbReference>
<feature type="domain" description="Lipoyl-binding" evidence="5">
    <location>
        <begin position="2"/>
        <end position="77"/>
    </location>
</feature>
<evidence type="ECO:0000256" key="2">
    <source>
        <dbReference type="ARBA" id="ARBA00007317"/>
    </source>
</evidence>
<dbReference type="Pfam" id="PF00198">
    <property type="entry name" value="2-oxoacid_dh"/>
    <property type="match status" value="1"/>
</dbReference>
<dbReference type="SUPFAM" id="SSF47005">
    <property type="entry name" value="Peripheral subunit-binding domain of 2-oxo acid dehydrogenase complex"/>
    <property type="match status" value="1"/>
</dbReference>
<dbReference type="Pfam" id="PF00364">
    <property type="entry name" value="Biotin_lipoyl"/>
    <property type="match status" value="1"/>
</dbReference>
<dbReference type="PROSITE" id="PS51826">
    <property type="entry name" value="PSBD"/>
    <property type="match status" value="2"/>
</dbReference>
<feature type="domain" description="Peripheral subunit-binding (PSBD)" evidence="6">
    <location>
        <begin position="172"/>
        <end position="209"/>
    </location>
</feature>
<comment type="similarity">
    <text evidence="2 4">Belongs to the 2-oxoacid dehydrogenase family.</text>
</comment>
<sequence length="452" mass="48678">MTTNVILPALGMAQETGKIIRWLKSEGEMVRQGEPLVEIETDKAAVELEAPATGIVANISAAPDDEIPVGQTIAHIVEPGSISQPVENGAQKAVPPVSIEDGTRLSIPVSPLAARIAAEHHLNIDEIQPAGKRIQKADVLSYLQQLGQKREQEASAAQSESVRPGSAVGLLAASPKARRLAREQGKDLTFIRGSGPDGAILAADVLAASLPVAAQSVAETVVETPHSEARELATSRTWRLMAERTTQSWTSVPHFFLMRDVNASRLMIWREQVQKRTTEKITYTDLLVKVVAALLQKHPRLNASWSEGRILLNEVVNIGIAAASEEGLIVPVIQRANTLPMSQIAYQRKELVERTHTGKVRLEDVSGGTFTISNLGMYGVDSFKAIINPPQAAILAVGRIVDRVVPVGGQPAVQPMMSLCLSCDHRVVDGARAAQFLTELADVLEEPLALLE</sequence>
<evidence type="ECO:0000259" key="5">
    <source>
        <dbReference type="PROSITE" id="PS50968"/>
    </source>
</evidence>
<dbReference type="GO" id="GO:0006086">
    <property type="term" value="P:pyruvate decarboxylation to acetyl-CoA"/>
    <property type="evidence" value="ECO:0007669"/>
    <property type="project" value="InterPro"/>
</dbReference>
<dbReference type="Proteomes" id="UP000597444">
    <property type="component" value="Unassembled WGS sequence"/>
</dbReference>
<dbReference type="EC" id="2.3.1.-" evidence="4"/>
<dbReference type="InterPro" id="IPR023213">
    <property type="entry name" value="CAT-like_dom_sf"/>
</dbReference>
<dbReference type="PANTHER" id="PTHR23151:SF90">
    <property type="entry name" value="DIHYDROLIPOYLLYSINE-RESIDUE ACETYLTRANSFERASE COMPONENT OF PYRUVATE DEHYDROGENASE COMPLEX, MITOCHONDRIAL-RELATED"/>
    <property type="match status" value="1"/>
</dbReference>
<keyword evidence="3 4" id="KW-0450">Lipoyl</keyword>
<evidence type="ECO:0000256" key="4">
    <source>
        <dbReference type="RuleBase" id="RU003423"/>
    </source>
</evidence>
<feature type="domain" description="Peripheral subunit-binding (PSBD)" evidence="6">
    <location>
        <begin position="108"/>
        <end position="143"/>
    </location>
</feature>
<evidence type="ECO:0000259" key="6">
    <source>
        <dbReference type="PROSITE" id="PS51826"/>
    </source>
</evidence>
<evidence type="ECO:0000256" key="3">
    <source>
        <dbReference type="ARBA" id="ARBA00022823"/>
    </source>
</evidence>
<proteinExistence type="inferred from homology"/>
<keyword evidence="8" id="KW-1185">Reference proteome</keyword>
<dbReference type="Gene3D" id="3.30.559.10">
    <property type="entry name" value="Chloramphenicol acetyltransferase-like domain"/>
    <property type="match status" value="1"/>
</dbReference>
<dbReference type="SUPFAM" id="SSF52777">
    <property type="entry name" value="CoA-dependent acyltransferases"/>
    <property type="match status" value="1"/>
</dbReference>
<keyword evidence="4" id="KW-0808">Transferase</keyword>
<dbReference type="PROSITE" id="PS50968">
    <property type="entry name" value="BIOTINYL_LIPOYL"/>
    <property type="match status" value="1"/>
</dbReference>
<name>A0A8J3IM67_9CHLR</name>
<dbReference type="InterPro" id="IPR000089">
    <property type="entry name" value="Biotin_lipoyl"/>
</dbReference>
<keyword evidence="7" id="KW-0670">Pyruvate</keyword>
<dbReference type="EMBL" id="BNJK01000001">
    <property type="protein sequence ID" value="GHO97106.1"/>
    <property type="molecule type" value="Genomic_DNA"/>
</dbReference>
<organism evidence="7 8">
    <name type="scientific">Reticulibacter mediterranei</name>
    <dbReference type="NCBI Taxonomy" id="2778369"/>
    <lineage>
        <taxon>Bacteria</taxon>
        <taxon>Bacillati</taxon>
        <taxon>Chloroflexota</taxon>
        <taxon>Ktedonobacteria</taxon>
        <taxon>Ktedonobacterales</taxon>
        <taxon>Reticulibacteraceae</taxon>
        <taxon>Reticulibacter</taxon>
    </lineage>
</organism>
<dbReference type="InterPro" id="IPR001078">
    <property type="entry name" value="2-oxoacid_DH_actylTfrase"/>
</dbReference>
<evidence type="ECO:0000256" key="1">
    <source>
        <dbReference type="ARBA" id="ARBA00001938"/>
    </source>
</evidence>
<comment type="caution">
    <text evidence="7">The sequence shown here is derived from an EMBL/GenBank/DDBJ whole genome shotgun (WGS) entry which is preliminary data.</text>
</comment>
<dbReference type="InterPro" id="IPR011053">
    <property type="entry name" value="Single_hybrid_motif"/>
</dbReference>
<dbReference type="InterPro" id="IPR004167">
    <property type="entry name" value="PSBD"/>
</dbReference>
<dbReference type="AlphaFoldDB" id="A0A8J3IM67"/>
<reference evidence="7" key="1">
    <citation type="submission" date="2020-10" db="EMBL/GenBank/DDBJ databases">
        <title>Taxonomic study of unclassified bacteria belonging to the class Ktedonobacteria.</title>
        <authorList>
            <person name="Yabe S."/>
            <person name="Wang C.M."/>
            <person name="Zheng Y."/>
            <person name="Sakai Y."/>
            <person name="Cavaletti L."/>
            <person name="Monciardini P."/>
            <person name="Donadio S."/>
        </authorList>
    </citation>
    <scope>NUCLEOTIDE SEQUENCE</scope>
    <source>
        <strain evidence="7">ID150040</strain>
    </source>
</reference>
<dbReference type="Gene3D" id="4.10.320.10">
    <property type="entry name" value="E3-binding domain"/>
    <property type="match status" value="2"/>
</dbReference>
<evidence type="ECO:0000313" key="7">
    <source>
        <dbReference type="EMBL" id="GHO97106.1"/>
    </source>
</evidence>
<dbReference type="GO" id="GO:0045254">
    <property type="term" value="C:pyruvate dehydrogenase complex"/>
    <property type="evidence" value="ECO:0007669"/>
    <property type="project" value="InterPro"/>
</dbReference>
<keyword evidence="4" id="KW-0012">Acyltransferase</keyword>
<dbReference type="CDD" id="cd06849">
    <property type="entry name" value="lipoyl_domain"/>
    <property type="match status" value="1"/>
</dbReference>
<comment type="cofactor">
    <cofactor evidence="1 4">
        <name>(R)-lipoate</name>
        <dbReference type="ChEBI" id="CHEBI:83088"/>
    </cofactor>
</comment>
<dbReference type="PANTHER" id="PTHR23151">
    <property type="entry name" value="DIHYDROLIPOAMIDE ACETYL/SUCCINYL-TRANSFERASE-RELATED"/>
    <property type="match status" value="1"/>
</dbReference>
<dbReference type="SUPFAM" id="SSF51230">
    <property type="entry name" value="Single hybrid motif"/>
    <property type="match status" value="1"/>
</dbReference>
<dbReference type="PROSITE" id="PS00189">
    <property type="entry name" value="LIPOYL"/>
    <property type="match status" value="1"/>
</dbReference>
<dbReference type="InterPro" id="IPR045257">
    <property type="entry name" value="E2/Pdx1"/>
</dbReference>
<dbReference type="GO" id="GO:0016746">
    <property type="term" value="F:acyltransferase activity"/>
    <property type="evidence" value="ECO:0007669"/>
    <property type="project" value="UniProtKB-KW"/>
</dbReference>
<accession>A0A8J3IM67</accession>
<dbReference type="RefSeq" id="WP_220207691.1">
    <property type="nucleotide sequence ID" value="NZ_BNJK01000001.1"/>
</dbReference>
<dbReference type="InterPro" id="IPR036625">
    <property type="entry name" value="E3-bd_dom_sf"/>
</dbReference>
<protein>
    <recommendedName>
        <fullName evidence="4">Dihydrolipoamide acetyltransferase component of pyruvate dehydrogenase complex</fullName>
        <ecNumber evidence="4">2.3.1.-</ecNumber>
    </recommendedName>
</protein>
<evidence type="ECO:0000313" key="8">
    <source>
        <dbReference type="Proteomes" id="UP000597444"/>
    </source>
</evidence>